<dbReference type="AlphaFoldDB" id="A0A0F3GHA3"/>
<dbReference type="PANTHER" id="PTHR43685">
    <property type="entry name" value="GLYCOSYLTRANSFERASE"/>
    <property type="match status" value="1"/>
</dbReference>
<feature type="transmembrane region" description="Helical" evidence="1">
    <location>
        <begin position="297"/>
        <end position="316"/>
    </location>
</feature>
<dbReference type="Proteomes" id="UP000033423">
    <property type="component" value="Unassembled WGS sequence"/>
</dbReference>
<sequence length="342" mass="39158">MNTKSLINMDKKNKVSIIMTVRNEEKNITNVIEALLRQTYEYEEIVINDNGSSDRTIEIISEFQKYSPKIRLVKSNGKSIGEGRNTAIEHSCGDILAVMDAGIYPGKDWLDMVVSPMIANNEIDVSWGHVIFDTKSRIRPSSNIDLAIVFLTKYPENKKHTKNVPSSAFRKRVWKKLGGFPEIQLPIEDLILMEEIKNLGFKDIHVFDAKAYYFVYPNSFKDIFKKWIISACCSFLVKKSELGFSRQVLIFSMFFLSLFSILIDIKMVILFFAYIIVFMLSKSRSNKELAKRVFTDFKLFFTVLILFFVLNAARLFGVIKAISILAAGNAPKIVYKPRGFSS</sequence>
<evidence type="ECO:0000313" key="4">
    <source>
        <dbReference type="Proteomes" id="UP000033423"/>
    </source>
</evidence>
<keyword evidence="1" id="KW-1133">Transmembrane helix</keyword>
<keyword evidence="4" id="KW-1185">Reference proteome</keyword>
<dbReference type="Pfam" id="PF00535">
    <property type="entry name" value="Glycos_transf_2"/>
    <property type="match status" value="1"/>
</dbReference>
<keyword evidence="1" id="KW-0812">Transmembrane</keyword>
<dbReference type="InterPro" id="IPR001173">
    <property type="entry name" value="Glyco_trans_2-like"/>
</dbReference>
<feature type="transmembrane region" description="Helical" evidence="1">
    <location>
        <begin position="248"/>
        <end position="277"/>
    </location>
</feature>
<keyword evidence="3" id="KW-0808">Transferase</keyword>
<dbReference type="EMBL" id="LACI01002732">
    <property type="protein sequence ID" value="KJU81310.1"/>
    <property type="molecule type" value="Genomic_DNA"/>
</dbReference>
<dbReference type="Gene3D" id="3.90.550.10">
    <property type="entry name" value="Spore Coat Polysaccharide Biosynthesis Protein SpsA, Chain A"/>
    <property type="match status" value="1"/>
</dbReference>
<comment type="caution">
    <text evidence="3">The sequence shown here is derived from an EMBL/GenBank/DDBJ whole genome shotgun (WGS) entry which is preliminary data.</text>
</comment>
<reference evidence="3 4" key="1">
    <citation type="submission" date="2015-02" db="EMBL/GenBank/DDBJ databases">
        <title>Single-cell genomics of uncultivated deep-branching MTB reveals a conserved set of magnetosome genes.</title>
        <authorList>
            <person name="Kolinko S."/>
            <person name="Richter M."/>
            <person name="Glockner F.O."/>
            <person name="Brachmann A."/>
            <person name="Schuler D."/>
        </authorList>
    </citation>
    <scope>NUCLEOTIDE SEQUENCE [LARGE SCALE GENOMIC DNA]</scope>
    <source>
        <strain evidence="3">TM-1</strain>
    </source>
</reference>
<evidence type="ECO:0000256" key="1">
    <source>
        <dbReference type="SAM" id="Phobius"/>
    </source>
</evidence>
<accession>A0A0F3GHA3</accession>
<protein>
    <submittedName>
        <fullName evidence="3">Glycosyl transferase family protein</fullName>
    </submittedName>
</protein>
<organism evidence="3 4">
    <name type="scientific">Candidatus Magnetobacterium bavaricum</name>
    <dbReference type="NCBI Taxonomy" id="29290"/>
    <lineage>
        <taxon>Bacteria</taxon>
        <taxon>Pseudomonadati</taxon>
        <taxon>Nitrospirota</taxon>
        <taxon>Thermodesulfovibrionia</taxon>
        <taxon>Thermodesulfovibrionales</taxon>
        <taxon>Candidatus Magnetobacteriaceae</taxon>
        <taxon>Candidatus Magnetobacterium</taxon>
    </lineage>
</organism>
<proteinExistence type="predicted"/>
<evidence type="ECO:0000313" key="3">
    <source>
        <dbReference type="EMBL" id="KJU81310.1"/>
    </source>
</evidence>
<dbReference type="PANTHER" id="PTHR43685:SF3">
    <property type="entry name" value="SLR2126 PROTEIN"/>
    <property type="match status" value="1"/>
</dbReference>
<feature type="domain" description="Glycosyltransferase 2-like" evidence="2">
    <location>
        <begin position="16"/>
        <end position="156"/>
    </location>
</feature>
<dbReference type="SUPFAM" id="SSF53448">
    <property type="entry name" value="Nucleotide-diphospho-sugar transferases"/>
    <property type="match status" value="1"/>
</dbReference>
<keyword evidence="1" id="KW-0472">Membrane</keyword>
<gene>
    <name evidence="3" type="ORF">MBAV_006443</name>
</gene>
<dbReference type="GO" id="GO:0016740">
    <property type="term" value="F:transferase activity"/>
    <property type="evidence" value="ECO:0007669"/>
    <property type="project" value="UniProtKB-KW"/>
</dbReference>
<dbReference type="InterPro" id="IPR050834">
    <property type="entry name" value="Glycosyltransf_2"/>
</dbReference>
<name>A0A0F3GHA3_9BACT</name>
<evidence type="ECO:0000259" key="2">
    <source>
        <dbReference type="Pfam" id="PF00535"/>
    </source>
</evidence>
<dbReference type="InterPro" id="IPR029044">
    <property type="entry name" value="Nucleotide-diphossugar_trans"/>
</dbReference>